<reference evidence="3" key="1">
    <citation type="submission" date="2017-02" db="UniProtKB">
        <authorList>
            <consortium name="WormBaseParasite"/>
        </authorList>
    </citation>
    <scope>IDENTIFICATION</scope>
</reference>
<dbReference type="AlphaFoldDB" id="A0A0R3U5T8"/>
<dbReference type="EMBL" id="UXSR01000316">
    <property type="protein sequence ID" value="VDD76097.1"/>
    <property type="molecule type" value="Genomic_DNA"/>
</dbReference>
<reference evidence="1 2" key="2">
    <citation type="submission" date="2018-10" db="EMBL/GenBank/DDBJ databases">
        <authorList>
            <consortium name="Pathogen Informatics"/>
        </authorList>
    </citation>
    <scope>NUCLEOTIDE SEQUENCE [LARGE SCALE GENOMIC DNA]</scope>
</reference>
<evidence type="ECO:0000313" key="2">
    <source>
        <dbReference type="Proteomes" id="UP000267029"/>
    </source>
</evidence>
<proteinExistence type="predicted"/>
<dbReference type="Proteomes" id="UP000267029">
    <property type="component" value="Unassembled WGS sequence"/>
</dbReference>
<name>A0A0R3U5T8_MESCO</name>
<evidence type="ECO:0000313" key="1">
    <source>
        <dbReference type="EMBL" id="VDD76097.1"/>
    </source>
</evidence>
<keyword evidence="2" id="KW-1185">Reference proteome</keyword>
<evidence type="ECO:0000313" key="3">
    <source>
        <dbReference type="WBParaSite" id="MCOS_0000209901-mRNA-1"/>
    </source>
</evidence>
<gene>
    <name evidence="1" type="ORF">MCOS_LOCUS2100</name>
</gene>
<sequence length="98" mass="11354">MGPKRTNCGSETVAKTETNPCCIQSRWERRNFRPQPAEFNLDDDIDTWVEKMEEFLKYEEPETRSRKVMRNLAAPARRIALRTVPSEDVRTILGGVVN</sequence>
<accession>A0A0R3U5T8</accession>
<protein>
    <submittedName>
        <fullName evidence="3">PH domain-containing protein</fullName>
    </submittedName>
</protein>
<dbReference type="WBParaSite" id="MCOS_0000209901-mRNA-1">
    <property type="protein sequence ID" value="MCOS_0000209901-mRNA-1"/>
    <property type="gene ID" value="MCOS_0000209901"/>
</dbReference>
<organism evidence="3">
    <name type="scientific">Mesocestoides corti</name>
    <name type="common">Flatworm</name>
    <dbReference type="NCBI Taxonomy" id="53468"/>
    <lineage>
        <taxon>Eukaryota</taxon>
        <taxon>Metazoa</taxon>
        <taxon>Spiralia</taxon>
        <taxon>Lophotrochozoa</taxon>
        <taxon>Platyhelminthes</taxon>
        <taxon>Cestoda</taxon>
        <taxon>Eucestoda</taxon>
        <taxon>Cyclophyllidea</taxon>
        <taxon>Mesocestoididae</taxon>
        <taxon>Mesocestoides</taxon>
    </lineage>
</organism>